<keyword evidence="1" id="KW-0808">Transferase</keyword>
<accession>A0A286GBY9</accession>
<reference evidence="2" key="1">
    <citation type="submission" date="2017-09" db="EMBL/GenBank/DDBJ databases">
        <authorList>
            <person name="Varghese N."/>
            <person name="Submissions S."/>
        </authorList>
    </citation>
    <scope>NUCLEOTIDE SEQUENCE [LARGE SCALE GENOMIC DNA]</scope>
    <source>
        <strain evidence="2">DSM 29961</strain>
    </source>
</reference>
<organism evidence="1 2">
    <name type="scientific">Spirosoma fluviale</name>
    <dbReference type="NCBI Taxonomy" id="1597977"/>
    <lineage>
        <taxon>Bacteria</taxon>
        <taxon>Pseudomonadati</taxon>
        <taxon>Bacteroidota</taxon>
        <taxon>Cytophagia</taxon>
        <taxon>Cytophagales</taxon>
        <taxon>Cytophagaceae</taxon>
        <taxon>Spirosoma</taxon>
    </lineage>
</organism>
<dbReference type="AlphaFoldDB" id="A0A286GBY9"/>
<dbReference type="OrthoDB" id="1201990at2"/>
<keyword evidence="2" id="KW-1185">Reference proteome</keyword>
<dbReference type="PANTHER" id="PTHR37816">
    <property type="entry name" value="YALI0E33011P"/>
    <property type="match status" value="1"/>
</dbReference>
<proteinExistence type="predicted"/>
<sequence length="181" mass="20917">MRKIVIVGCGGAGKSTLARQLGEVLHLPVIHLDAQFWKPGWKMISKAEEVVVLNQLTNQSSWIIDGNYNATMSLRFQAADTIIFLDFPVLLCLRRVIKRFITYRGKSRPDMSPGCPEKVDWRFLGWILTYKYINRPQVLKRINEHHDNRTVLIFKQPRQLKTFLKSLPQTSRARVLDQAGQ</sequence>
<dbReference type="RefSeq" id="WP_097128186.1">
    <property type="nucleotide sequence ID" value="NZ_OCNH01000003.1"/>
</dbReference>
<evidence type="ECO:0000313" key="1">
    <source>
        <dbReference type="EMBL" id="SOD93021.1"/>
    </source>
</evidence>
<dbReference type="EMBL" id="OCNH01000003">
    <property type="protein sequence ID" value="SOD93021.1"/>
    <property type="molecule type" value="Genomic_DNA"/>
</dbReference>
<protein>
    <submittedName>
        <fullName evidence="1">Adenylate kinase</fullName>
    </submittedName>
</protein>
<name>A0A286GBY9_9BACT</name>
<dbReference type="PANTHER" id="PTHR37816:SF3">
    <property type="entry name" value="MODULATES DNA TOPOLOGY"/>
    <property type="match status" value="1"/>
</dbReference>
<dbReference type="InterPro" id="IPR052922">
    <property type="entry name" value="Cytidylate_Kinase-2"/>
</dbReference>
<evidence type="ECO:0000313" key="2">
    <source>
        <dbReference type="Proteomes" id="UP000219452"/>
    </source>
</evidence>
<dbReference type="GO" id="GO:0016301">
    <property type="term" value="F:kinase activity"/>
    <property type="evidence" value="ECO:0007669"/>
    <property type="project" value="UniProtKB-KW"/>
</dbReference>
<dbReference type="InterPro" id="IPR027417">
    <property type="entry name" value="P-loop_NTPase"/>
</dbReference>
<dbReference type="Proteomes" id="UP000219452">
    <property type="component" value="Unassembled WGS sequence"/>
</dbReference>
<dbReference type="Gene3D" id="3.40.50.300">
    <property type="entry name" value="P-loop containing nucleotide triphosphate hydrolases"/>
    <property type="match status" value="1"/>
</dbReference>
<gene>
    <name evidence="1" type="ORF">SAMN06269250_4312</name>
</gene>
<dbReference type="SUPFAM" id="SSF52540">
    <property type="entry name" value="P-loop containing nucleoside triphosphate hydrolases"/>
    <property type="match status" value="1"/>
</dbReference>
<keyword evidence="1" id="KW-0418">Kinase</keyword>
<dbReference type="NCBIfam" id="NF005994">
    <property type="entry name" value="PRK08118.1"/>
    <property type="match status" value="1"/>
</dbReference>